<comment type="catalytic activity">
    <reaction evidence="1">
        <text>Hydrolysis of terminal non-reducing beta-D-galactose residues in beta-D-galactosides.</text>
        <dbReference type="EC" id="3.2.1.23"/>
    </reaction>
</comment>
<accession>A0A9D9NDQ6</accession>
<evidence type="ECO:0000256" key="2">
    <source>
        <dbReference type="ARBA" id="ARBA00012756"/>
    </source>
</evidence>
<comment type="caution">
    <text evidence="6">The sequence shown here is derived from an EMBL/GenBank/DDBJ whole genome shotgun (WGS) entry which is preliminary data.</text>
</comment>
<dbReference type="SUPFAM" id="SSF74650">
    <property type="entry name" value="Galactose mutarotase-like"/>
    <property type="match status" value="1"/>
</dbReference>
<dbReference type="GO" id="GO:0009341">
    <property type="term" value="C:beta-galactosidase complex"/>
    <property type="evidence" value="ECO:0007669"/>
    <property type="project" value="InterPro"/>
</dbReference>
<feature type="non-terminal residue" evidence="6">
    <location>
        <position position="1"/>
    </location>
</feature>
<reference evidence="6" key="2">
    <citation type="journal article" date="2021" name="PeerJ">
        <title>Extensive microbial diversity within the chicken gut microbiome revealed by metagenomics and culture.</title>
        <authorList>
            <person name="Gilroy R."/>
            <person name="Ravi A."/>
            <person name="Getino M."/>
            <person name="Pursley I."/>
            <person name="Horton D.L."/>
            <person name="Alikhan N.F."/>
            <person name="Baker D."/>
            <person name="Gharbi K."/>
            <person name="Hall N."/>
            <person name="Watson M."/>
            <person name="Adriaenssens E.M."/>
            <person name="Foster-Nyarko E."/>
            <person name="Jarju S."/>
            <person name="Secka A."/>
            <person name="Antonio M."/>
            <person name="Oren A."/>
            <person name="Chaudhuri R.R."/>
            <person name="La Ragione R."/>
            <person name="Hildebrand F."/>
            <person name="Pallen M.J."/>
        </authorList>
    </citation>
    <scope>NUCLEOTIDE SEQUENCE</scope>
    <source>
        <strain evidence="6">14700</strain>
    </source>
</reference>
<dbReference type="EMBL" id="JADIMF010000156">
    <property type="protein sequence ID" value="MBO8470042.1"/>
    <property type="molecule type" value="Genomic_DNA"/>
</dbReference>
<dbReference type="InterPro" id="IPR011013">
    <property type="entry name" value="Gal_mutarotase_sf_dom"/>
</dbReference>
<dbReference type="Pfam" id="PF02929">
    <property type="entry name" value="Bgal_small_N"/>
    <property type="match status" value="1"/>
</dbReference>
<feature type="domain" description="Beta galactosidase small chain/" evidence="5">
    <location>
        <begin position="1"/>
        <end position="99"/>
    </location>
</feature>
<dbReference type="GO" id="GO:0030246">
    <property type="term" value="F:carbohydrate binding"/>
    <property type="evidence" value="ECO:0007669"/>
    <property type="project" value="InterPro"/>
</dbReference>
<dbReference type="PANTHER" id="PTHR46323">
    <property type="entry name" value="BETA-GALACTOSIDASE"/>
    <property type="match status" value="1"/>
</dbReference>
<evidence type="ECO:0000256" key="1">
    <source>
        <dbReference type="ARBA" id="ARBA00001412"/>
    </source>
</evidence>
<evidence type="ECO:0000256" key="3">
    <source>
        <dbReference type="ARBA" id="ARBA00022801"/>
    </source>
</evidence>
<evidence type="ECO:0000256" key="4">
    <source>
        <dbReference type="ARBA" id="ARBA00023295"/>
    </source>
</evidence>
<keyword evidence="4" id="KW-0326">Glycosidase</keyword>
<dbReference type="InterPro" id="IPR050347">
    <property type="entry name" value="Bact_Beta-galactosidase"/>
</dbReference>
<dbReference type="EC" id="3.2.1.23" evidence="2"/>
<dbReference type="GO" id="GO:0004565">
    <property type="term" value="F:beta-galactosidase activity"/>
    <property type="evidence" value="ECO:0007669"/>
    <property type="project" value="UniProtKB-EC"/>
</dbReference>
<keyword evidence="3" id="KW-0378">Hydrolase</keyword>
<gene>
    <name evidence="6" type="ORF">IAA72_09730</name>
</gene>
<protein>
    <recommendedName>
        <fullName evidence="2">beta-galactosidase</fullName>
        <ecNumber evidence="2">3.2.1.23</ecNumber>
    </recommendedName>
</protein>
<evidence type="ECO:0000313" key="7">
    <source>
        <dbReference type="Proteomes" id="UP000810292"/>
    </source>
</evidence>
<evidence type="ECO:0000313" key="6">
    <source>
        <dbReference type="EMBL" id="MBO8470042.1"/>
    </source>
</evidence>
<evidence type="ECO:0000259" key="5">
    <source>
        <dbReference type="SMART" id="SM01038"/>
    </source>
</evidence>
<dbReference type="PANTHER" id="PTHR46323:SF2">
    <property type="entry name" value="BETA-GALACTOSIDASE"/>
    <property type="match status" value="1"/>
</dbReference>
<dbReference type="InterPro" id="IPR004199">
    <property type="entry name" value="B-gal_small/dom_5"/>
</dbReference>
<reference evidence="6" key="1">
    <citation type="submission" date="2020-10" db="EMBL/GenBank/DDBJ databases">
        <authorList>
            <person name="Gilroy R."/>
        </authorList>
    </citation>
    <scope>NUCLEOTIDE SEQUENCE</scope>
    <source>
        <strain evidence="6">14700</strain>
    </source>
</reference>
<dbReference type="SMART" id="SM01038">
    <property type="entry name" value="Bgal_small_N"/>
    <property type="match status" value="1"/>
</dbReference>
<dbReference type="Proteomes" id="UP000810292">
    <property type="component" value="Unassembled WGS sequence"/>
</dbReference>
<dbReference type="InterPro" id="IPR014718">
    <property type="entry name" value="GH-type_carb-bd"/>
</dbReference>
<dbReference type="GO" id="GO:0005990">
    <property type="term" value="P:lactose catabolic process"/>
    <property type="evidence" value="ECO:0007669"/>
    <property type="project" value="TreeGrafter"/>
</dbReference>
<dbReference type="Gene3D" id="2.70.98.10">
    <property type="match status" value="1"/>
</dbReference>
<sequence length="101" mass="11496">AMHEDYIVPQENGSHYGTTEVEVGSLFAYSSEPFSFNTSYYTVEELEGARHNYELKPSGNLEVHLDYKMSGIGSGSCGPQLMAKYQLSERNIEWKIIFSFR</sequence>
<proteinExistence type="predicted"/>
<name>A0A9D9NDQ6_9SPIO</name>
<organism evidence="6 7">
    <name type="scientific">Candidatus Ornithospirochaeta stercoravium</name>
    <dbReference type="NCBI Taxonomy" id="2840897"/>
    <lineage>
        <taxon>Bacteria</taxon>
        <taxon>Pseudomonadati</taxon>
        <taxon>Spirochaetota</taxon>
        <taxon>Spirochaetia</taxon>
        <taxon>Spirochaetales</taxon>
        <taxon>Spirochaetaceae</taxon>
        <taxon>Spirochaetaceae incertae sedis</taxon>
        <taxon>Candidatus Ornithospirochaeta</taxon>
    </lineage>
</organism>
<dbReference type="AlphaFoldDB" id="A0A9D9NDQ6"/>